<reference evidence="7 8" key="1">
    <citation type="submission" date="2020-02" db="EMBL/GenBank/DDBJ databases">
        <authorList>
            <person name="Sun Q."/>
        </authorList>
    </citation>
    <scope>NUCLEOTIDE SEQUENCE [LARGE SCALE GENOMIC DNA]</scope>
    <source>
        <strain evidence="7 8">YIM 13062</strain>
    </source>
</reference>
<evidence type="ECO:0000313" key="8">
    <source>
        <dbReference type="Proteomes" id="UP000521379"/>
    </source>
</evidence>
<dbReference type="GO" id="GO:0046514">
    <property type="term" value="P:ceramide catabolic process"/>
    <property type="evidence" value="ECO:0007669"/>
    <property type="project" value="InterPro"/>
</dbReference>
<feature type="binding site" evidence="3">
    <location>
        <position position="444"/>
    </location>
    <ligand>
        <name>Zn(2+)</name>
        <dbReference type="ChEBI" id="CHEBI:29105"/>
    </ligand>
</feature>
<proteinExistence type="inferred from homology"/>
<dbReference type="GO" id="GO:0046512">
    <property type="term" value="P:sphingosine biosynthetic process"/>
    <property type="evidence" value="ECO:0007669"/>
    <property type="project" value="TreeGrafter"/>
</dbReference>
<dbReference type="GO" id="GO:0005576">
    <property type="term" value="C:extracellular region"/>
    <property type="evidence" value="ECO:0007669"/>
    <property type="project" value="TreeGrafter"/>
</dbReference>
<dbReference type="PANTHER" id="PTHR12670:SF1">
    <property type="entry name" value="NEUTRAL CERAMIDASE"/>
    <property type="match status" value="1"/>
</dbReference>
<dbReference type="AlphaFoldDB" id="A0A846TM38"/>
<gene>
    <name evidence="7" type="ORF">GTW58_06080</name>
</gene>
<comment type="caution">
    <text evidence="7">The sequence shown here is derived from an EMBL/GenBank/DDBJ whole genome shotgun (WGS) entry which is preliminary data.</text>
</comment>
<comment type="cofactor">
    <cofactor evidence="3">
        <name>Zn(2+)</name>
        <dbReference type="ChEBI" id="CHEBI:29105"/>
    </cofactor>
    <text evidence="3">Binds 1 zinc ion per subunit.</text>
</comment>
<comment type="similarity">
    <text evidence="1 4">Belongs to the neutral ceramidase family.</text>
</comment>
<dbReference type="Proteomes" id="UP000521379">
    <property type="component" value="Unassembled WGS sequence"/>
</dbReference>
<dbReference type="GO" id="GO:0016020">
    <property type="term" value="C:membrane"/>
    <property type="evidence" value="ECO:0007669"/>
    <property type="project" value="GOC"/>
</dbReference>
<evidence type="ECO:0000259" key="5">
    <source>
        <dbReference type="Pfam" id="PF04734"/>
    </source>
</evidence>
<dbReference type="InterPro" id="IPR031331">
    <property type="entry name" value="NEUT/ALK_ceramidase_C"/>
</dbReference>
<dbReference type="InterPro" id="IPR038445">
    <property type="entry name" value="NCDase_C_sf"/>
</dbReference>
<evidence type="ECO:0000313" key="7">
    <source>
        <dbReference type="EMBL" id="NKE09513.1"/>
    </source>
</evidence>
<keyword evidence="4" id="KW-0746">Sphingolipid metabolism</keyword>
<feature type="binding site" evidence="3">
    <location>
        <position position="231"/>
    </location>
    <ligand>
        <name>Zn(2+)</name>
        <dbReference type="ChEBI" id="CHEBI:29105"/>
    </ligand>
</feature>
<dbReference type="InterPro" id="IPR006823">
    <property type="entry name" value="Ceramidase_alk"/>
</dbReference>
<dbReference type="EC" id="3.5.1.23" evidence="4"/>
<comment type="catalytic activity">
    <reaction evidence="4">
        <text>an N-acylsphing-4-enine + H2O = sphing-4-enine + a fatty acid</text>
        <dbReference type="Rhea" id="RHEA:20856"/>
        <dbReference type="ChEBI" id="CHEBI:15377"/>
        <dbReference type="ChEBI" id="CHEBI:28868"/>
        <dbReference type="ChEBI" id="CHEBI:52639"/>
        <dbReference type="ChEBI" id="CHEBI:57756"/>
        <dbReference type="EC" id="3.5.1.23"/>
    </reaction>
</comment>
<keyword evidence="8" id="KW-1185">Reference proteome</keyword>
<name>A0A846TM38_9MICC</name>
<dbReference type="Pfam" id="PF04734">
    <property type="entry name" value="Ceramidase_alk"/>
    <property type="match status" value="1"/>
</dbReference>
<dbReference type="GO" id="GO:0042759">
    <property type="term" value="P:long-chain fatty acid biosynthetic process"/>
    <property type="evidence" value="ECO:0007669"/>
    <property type="project" value="TreeGrafter"/>
</dbReference>
<sequence>MTAATAGAATTASGFTAAQAAPTQWGGDPTFLIGRAVTDCTGPAGGVGFFGYGDTQQTGRGVHMRQRVRAFVIEDQSTGEHVAIVVAEILSPSNAVRQAVLSRLGRRAPGRWSQAQVVISSTHTHATPGGATHDQLHNVTTWGFHRRSFEAQVDAMVQAVLAADADKAPGHLRVSRSELTDAGVNRSSVAFQRNPVELQSALPGGIDPASVTLRFERDGRTDAVINWFATHSTSLMNTNRLISGDNKGYAQYALERMDHGVDLMSGSRPVFVAAFANANSGDITPNLNLAPGQGPTSDQFENMRIIGTRQADAVRSQLASAGDPVGSGVEARITYVDMRGYAIRPEFSGTGRTERTGWASLGTAFAAGSTEDGGGVSIFSEGLGGNPLLSTLQAWRYRVDRFDAAVQSPKVCLLSVGAMDWVQQQVPVQLIRLGKYWIAAMPGEMTAATGVLYRRAVAAATGAQEADVLVHGTCNAYTHYVTTPDEYDSQQYEGAATIYGRHSAGAFCQVLDQLGRAMVNGAPVSLGSMPPDKSWTALPSLQGEPPTDLPEFGRWFGQVIEQPTNVGPGATVRARFVGAHPNNDQRRGNTYMAVERNDAGAWVRVRDDQDFDTRFEWQDRGLGVSRVTLSWTVPQGAAGTYRFVYTGNRKTAIGTYQSVTGTSRNFTVGG</sequence>
<keyword evidence="3" id="KW-0479">Metal-binding</keyword>
<evidence type="ECO:0000256" key="4">
    <source>
        <dbReference type="RuleBase" id="RU366019"/>
    </source>
</evidence>
<dbReference type="Gene3D" id="2.60.40.2300">
    <property type="entry name" value="Neutral/alkaline non-lysosomal ceramidase, C-terminal domain"/>
    <property type="match status" value="1"/>
</dbReference>
<dbReference type="RefSeq" id="WP_168023475.1">
    <property type="nucleotide sequence ID" value="NZ_JAAVUN010000009.1"/>
</dbReference>
<feature type="binding site" evidence="3">
    <location>
        <position position="480"/>
    </location>
    <ligand>
        <name>Zn(2+)</name>
        <dbReference type="ChEBI" id="CHEBI:29105"/>
    </ligand>
</feature>
<evidence type="ECO:0000256" key="2">
    <source>
        <dbReference type="ARBA" id="ARBA00022801"/>
    </source>
</evidence>
<keyword evidence="2 4" id="KW-0378">Hydrolase</keyword>
<evidence type="ECO:0000256" key="3">
    <source>
        <dbReference type="PIRSR" id="PIRSR606823-2"/>
    </source>
</evidence>
<keyword evidence="3" id="KW-0862">Zinc</keyword>
<dbReference type="Pfam" id="PF17048">
    <property type="entry name" value="Ceramidse_alk_C"/>
    <property type="match status" value="1"/>
</dbReference>
<evidence type="ECO:0000256" key="1">
    <source>
        <dbReference type="ARBA" id="ARBA00009835"/>
    </source>
</evidence>
<evidence type="ECO:0000259" key="6">
    <source>
        <dbReference type="Pfam" id="PF17048"/>
    </source>
</evidence>
<dbReference type="EMBL" id="JAAVUN010000009">
    <property type="protein sequence ID" value="NKE09513.1"/>
    <property type="molecule type" value="Genomic_DNA"/>
</dbReference>
<dbReference type="InterPro" id="IPR031329">
    <property type="entry name" value="NEUT/ALK_ceramidase_N"/>
</dbReference>
<feature type="domain" description="Neutral/alkaline non-lysosomal ceramidase N-terminal" evidence="5">
    <location>
        <begin position="31"/>
        <end position="509"/>
    </location>
</feature>
<feature type="binding site" evidence="3">
    <location>
        <position position="123"/>
    </location>
    <ligand>
        <name>Zn(2+)</name>
        <dbReference type="ChEBI" id="CHEBI:29105"/>
    </ligand>
</feature>
<keyword evidence="4" id="KW-0443">Lipid metabolism</keyword>
<dbReference type="GO" id="GO:0017040">
    <property type="term" value="F:N-acylsphingosine amidohydrolase activity"/>
    <property type="evidence" value="ECO:0007669"/>
    <property type="project" value="UniProtKB-UniRule"/>
</dbReference>
<organism evidence="7 8">
    <name type="scientific">Kocuria subflava</name>
    <dbReference type="NCBI Taxonomy" id="1736139"/>
    <lineage>
        <taxon>Bacteria</taxon>
        <taxon>Bacillati</taxon>
        <taxon>Actinomycetota</taxon>
        <taxon>Actinomycetes</taxon>
        <taxon>Micrococcales</taxon>
        <taxon>Micrococcaceae</taxon>
        <taxon>Kocuria</taxon>
    </lineage>
</organism>
<feature type="domain" description="Neutral/alkaline non-lysosomal ceramidase C-terminal" evidence="6">
    <location>
        <begin position="513"/>
        <end position="668"/>
    </location>
</feature>
<dbReference type="GO" id="GO:0046872">
    <property type="term" value="F:metal ion binding"/>
    <property type="evidence" value="ECO:0007669"/>
    <property type="project" value="UniProtKB-KW"/>
</dbReference>
<accession>A0A846TM38</accession>
<protein>
    <recommendedName>
        <fullName evidence="4">Neutral ceramidase</fullName>
        <ecNumber evidence="4">3.5.1.23</ecNumber>
    </recommendedName>
</protein>
<dbReference type="PANTHER" id="PTHR12670">
    <property type="entry name" value="CERAMIDASE"/>
    <property type="match status" value="1"/>
</dbReference>